<name>A0A6N2N9B9_SALVM</name>
<accession>A0A6N2N9B9</accession>
<sequence length="110" mass="12875">MSGWGGMIYFRSFTRTIRRGIAPREVLLPMDKTLNFRFLNLFFALWTRLYIEDWIGLKTLDEAQQMIKAVPSYNRLSTIKNFSMEIFFLVESNCIFLLLSVGPCFKNSST</sequence>
<evidence type="ECO:0000313" key="1">
    <source>
        <dbReference type="EMBL" id="VFU63636.1"/>
    </source>
</evidence>
<gene>
    <name evidence="1" type="ORF">SVIM_LOCUS485213</name>
</gene>
<proteinExistence type="predicted"/>
<dbReference type="AlphaFoldDB" id="A0A6N2N9B9"/>
<dbReference type="EMBL" id="CAADRP010002218">
    <property type="protein sequence ID" value="VFU63636.1"/>
    <property type="molecule type" value="Genomic_DNA"/>
</dbReference>
<protein>
    <submittedName>
        <fullName evidence="1">Uncharacterized protein</fullName>
    </submittedName>
</protein>
<organism evidence="1">
    <name type="scientific">Salix viminalis</name>
    <name type="common">Common osier</name>
    <name type="synonym">Basket willow</name>
    <dbReference type="NCBI Taxonomy" id="40686"/>
    <lineage>
        <taxon>Eukaryota</taxon>
        <taxon>Viridiplantae</taxon>
        <taxon>Streptophyta</taxon>
        <taxon>Embryophyta</taxon>
        <taxon>Tracheophyta</taxon>
        <taxon>Spermatophyta</taxon>
        <taxon>Magnoliopsida</taxon>
        <taxon>eudicotyledons</taxon>
        <taxon>Gunneridae</taxon>
        <taxon>Pentapetalae</taxon>
        <taxon>rosids</taxon>
        <taxon>fabids</taxon>
        <taxon>Malpighiales</taxon>
        <taxon>Salicaceae</taxon>
        <taxon>Saliceae</taxon>
        <taxon>Salix</taxon>
    </lineage>
</organism>
<reference evidence="1" key="1">
    <citation type="submission" date="2019-03" db="EMBL/GenBank/DDBJ databases">
        <authorList>
            <person name="Mank J."/>
            <person name="Almeida P."/>
        </authorList>
    </citation>
    <scope>NUCLEOTIDE SEQUENCE</scope>
    <source>
        <strain evidence="1">78183</strain>
    </source>
</reference>